<comment type="caution">
    <text evidence="5">The sequence shown here is derived from an EMBL/GenBank/DDBJ whole genome shotgun (WGS) entry which is preliminary data.</text>
</comment>
<dbReference type="GO" id="GO:0043200">
    <property type="term" value="P:response to amino acid"/>
    <property type="evidence" value="ECO:0007669"/>
    <property type="project" value="TreeGrafter"/>
</dbReference>
<keyword evidence="1" id="KW-0805">Transcription regulation</keyword>
<name>A0A845L0V0_9FIRM</name>
<keyword evidence="3" id="KW-0804">Transcription</keyword>
<sequence length="137" mass="15791">MLDQTDREILRLLEQNSRLQWKEIGELVHMTGQAVASRIRRLEEIGVIEGFTIKVNQEKIGLPIVAMITVSMKTNHHKAFQDFITQEAAIVESHRISGDGCYWLKACLENTESLDRLLDDILRYGNYRLHLSISKVK</sequence>
<dbReference type="SMART" id="SM00344">
    <property type="entry name" value="HTH_ASNC"/>
    <property type="match status" value="1"/>
</dbReference>
<dbReference type="PRINTS" id="PR00033">
    <property type="entry name" value="HTHASNC"/>
</dbReference>
<evidence type="ECO:0000256" key="3">
    <source>
        <dbReference type="ARBA" id="ARBA00023163"/>
    </source>
</evidence>
<evidence type="ECO:0000256" key="2">
    <source>
        <dbReference type="ARBA" id="ARBA00023125"/>
    </source>
</evidence>
<evidence type="ECO:0000313" key="5">
    <source>
        <dbReference type="EMBL" id="MZP28559.1"/>
    </source>
</evidence>
<dbReference type="Gene3D" id="1.10.10.10">
    <property type="entry name" value="Winged helix-like DNA-binding domain superfamily/Winged helix DNA-binding domain"/>
    <property type="match status" value="1"/>
</dbReference>
<dbReference type="InterPro" id="IPR019888">
    <property type="entry name" value="Tscrpt_reg_AsnC-like"/>
</dbReference>
<dbReference type="PROSITE" id="PS50956">
    <property type="entry name" value="HTH_ASNC_2"/>
    <property type="match status" value="1"/>
</dbReference>
<dbReference type="SUPFAM" id="SSF46785">
    <property type="entry name" value="Winged helix' DNA-binding domain"/>
    <property type="match status" value="1"/>
</dbReference>
<dbReference type="EMBL" id="WXEY01000002">
    <property type="protein sequence ID" value="MZP28559.1"/>
    <property type="molecule type" value="Genomic_DNA"/>
</dbReference>
<organism evidence="5 6">
    <name type="scientific">Heliomicrobium undosum</name>
    <dbReference type="NCBI Taxonomy" id="121734"/>
    <lineage>
        <taxon>Bacteria</taxon>
        <taxon>Bacillati</taxon>
        <taxon>Bacillota</taxon>
        <taxon>Clostridia</taxon>
        <taxon>Eubacteriales</taxon>
        <taxon>Heliobacteriaceae</taxon>
        <taxon>Heliomicrobium</taxon>
    </lineage>
</organism>
<keyword evidence="6" id="KW-1185">Reference proteome</keyword>
<accession>A0A845L0V0</accession>
<dbReference type="AlphaFoldDB" id="A0A845L0V0"/>
<dbReference type="SUPFAM" id="SSF54909">
    <property type="entry name" value="Dimeric alpha+beta barrel"/>
    <property type="match status" value="1"/>
</dbReference>
<dbReference type="PANTHER" id="PTHR30154">
    <property type="entry name" value="LEUCINE-RESPONSIVE REGULATORY PROTEIN"/>
    <property type="match status" value="1"/>
</dbReference>
<keyword evidence="2" id="KW-0238">DNA-binding</keyword>
<evidence type="ECO:0000259" key="4">
    <source>
        <dbReference type="PROSITE" id="PS50956"/>
    </source>
</evidence>
<dbReference type="InterPro" id="IPR011008">
    <property type="entry name" value="Dimeric_a/b-barrel"/>
</dbReference>
<dbReference type="Pfam" id="PF13404">
    <property type="entry name" value="HTH_AsnC-type"/>
    <property type="match status" value="1"/>
</dbReference>
<feature type="domain" description="HTH asnC-type" evidence="4">
    <location>
        <begin position="2"/>
        <end position="63"/>
    </location>
</feature>
<dbReference type="Pfam" id="PF01037">
    <property type="entry name" value="AsnC_trans_reg"/>
    <property type="match status" value="1"/>
</dbReference>
<dbReference type="Gene3D" id="3.30.70.920">
    <property type="match status" value="1"/>
</dbReference>
<proteinExistence type="predicted"/>
<evidence type="ECO:0000256" key="1">
    <source>
        <dbReference type="ARBA" id="ARBA00023015"/>
    </source>
</evidence>
<dbReference type="InterPro" id="IPR019887">
    <property type="entry name" value="Tscrpt_reg_AsnC/Lrp_C"/>
</dbReference>
<dbReference type="InterPro" id="IPR036388">
    <property type="entry name" value="WH-like_DNA-bd_sf"/>
</dbReference>
<dbReference type="OrthoDB" id="66249at2"/>
<dbReference type="Proteomes" id="UP000463470">
    <property type="component" value="Unassembled WGS sequence"/>
</dbReference>
<dbReference type="InterPro" id="IPR036390">
    <property type="entry name" value="WH_DNA-bd_sf"/>
</dbReference>
<reference evidence="5 6" key="1">
    <citation type="submission" date="2020-01" db="EMBL/GenBank/DDBJ databases">
        <title>Whole-genome sequence of Heliobacterium undosum DSM 13378.</title>
        <authorList>
            <person name="Kyndt J.A."/>
            <person name="Meyer T.E."/>
        </authorList>
    </citation>
    <scope>NUCLEOTIDE SEQUENCE [LARGE SCALE GENOMIC DNA]</scope>
    <source>
        <strain evidence="5 6">DSM 13378</strain>
    </source>
</reference>
<protein>
    <submittedName>
        <fullName evidence="5">AsnC family transcriptional regulator</fullName>
    </submittedName>
</protein>
<dbReference type="GO" id="GO:0005829">
    <property type="term" value="C:cytosol"/>
    <property type="evidence" value="ECO:0007669"/>
    <property type="project" value="TreeGrafter"/>
</dbReference>
<dbReference type="PANTHER" id="PTHR30154:SF55">
    <property type="entry name" value="HTH-TYPE TRANSCRIPTIONAL REGULATOR LRPB"/>
    <property type="match status" value="1"/>
</dbReference>
<dbReference type="GO" id="GO:0043565">
    <property type="term" value="F:sequence-specific DNA binding"/>
    <property type="evidence" value="ECO:0007669"/>
    <property type="project" value="InterPro"/>
</dbReference>
<evidence type="ECO:0000313" key="6">
    <source>
        <dbReference type="Proteomes" id="UP000463470"/>
    </source>
</evidence>
<gene>
    <name evidence="5" type="ORF">GTO91_02315</name>
</gene>
<dbReference type="RefSeq" id="WP_161254306.1">
    <property type="nucleotide sequence ID" value="NZ_WXEY01000002.1"/>
</dbReference>
<dbReference type="InterPro" id="IPR000485">
    <property type="entry name" value="AsnC-type_HTH_dom"/>
</dbReference>